<reference evidence="2" key="1">
    <citation type="journal article" date="2011" name="MBio">
        <title>Novel metabolic attributes of the genus Cyanothece, comprising a group of unicellular nitrogen-fixing Cyanobacteria.</title>
        <authorList>
            <person name="Bandyopadhyay A."/>
            <person name="Elvitigala T."/>
            <person name="Welsh E."/>
            <person name="Stockel J."/>
            <person name="Liberton M."/>
            <person name="Min H."/>
            <person name="Sherman L.A."/>
            <person name="Pakrasi H.B."/>
        </authorList>
    </citation>
    <scope>NUCLEOTIDE SEQUENCE [LARGE SCALE GENOMIC DNA]</scope>
    <source>
        <strain evidence="2">PCC 8801</strain>
    </source>
</reference>
<keyword evidence="2" id="KW-1185">Reference proteome</keyword>
<dbReference type="RefSeq" id="WP_012593776.1">
    <property type="nucleotide sequence ID" value="NC_011726.1"/>
</dbReference>
<gene>
    <name evidence="1" type="ordered locus">PCC8801_0402</name>
</gene>
<dbReference type="Pfam" id="PF13376">
    <property type="entry name" value="OmdA"/>
    <property type="match status" value="1"/>
</dbReference>
<dbReference type="EMBL" id="CP001287">
    <property type="protein sequence ID" value="ACK64499.1"/>
    <property type="molecule type" value="Genomic_DNA"/>
</dbReference>
<dbReference type="HOGENOM" id="CLU_076645_2_0_3"/>
<dbReference type="OrthoDB" id="9796999at2"/>
<accession>B7JUB9</accession>
<evidence type="ECO:0000313" key="1">
    <source>
        <dbReference type="EMBL" id="ACK64499.1"/>
    </source>
</evidence>
<dbReference type="STRING" id="41431.PCC8801_0402"/>
<dbReference type="eggNOG" id="COG4430">
    <property type="taxonomic scope" value="Bacteria"/>
</dbReference>
<dbReference type="AlphaFoldDB" id="B7JUB9"/>
<evidence type="ECO:0000313" key="2">
    <source>
        <dbReference type="Proteomes" id="UP000008204"/>
    </source>
</evidence>
<name>B7JUB9_RIPO1</name>
<evidence type="ECO:0008006" key="3">
    <source>
        <dbReference type="Google" id="ProtNLM"/>
    </source>
</evidence>
<organism evidence="1 2">
    <name type="scientific">Rippkaea orientalis (strain PCC 8801 / RF-1)</name>
    <name type="common">Cyanothece sp. (strain PCC 8801)</name>
    <dbReference type="NCBI Taxonomy" id="41431"/>
    <lineage>
        <taxon>Bacteria</taxon>
        <taxon>Bacillati</taxon>
        <taxon>Cyanobacteriota</taxon>
        <taxon>Cyanophyceae</taxon>
        <taxon>Oscillatoriophycideae</taxon>
        <taxon>Chroococcales</taxon>
        <taxon>Aphanothecaceae</taxon>
        <taxon>Rippkaea</taxon>
        <taxon>Rippkaea orientalis</taxon>
    </lineage>
</organism>
<dbReference type="Proteomes" id="UP000008204">
    <property type="component" value="Chromosome"/>
</dbReference>
<protein>
    <recommendedName>
        <fullName evidence="3">Bacteriocin-protection protein, YdeI/OmpD-associated family</fullName>
    </recommendedName>
</protein>
<sequence length="196" mass="23005">MKNTRLKSTKNPEQIAIKTRSELRQWLEIHHSQKQGVWLITYKKTHEYYLPYDDIVEECLCFGWIDSLPRKLDEQRTMLYISPRKQGSNWSKANKNRVIKLEELGLIHQAGLTKIDQAKIDGSWSFLDDVEALIIPDDLKLLLSENKIAQKNFEDFPPSSKRGILEWIKNAKRPETRAKRIRETVQKAEQGIKANY</sequence>
<proteinExistence type="predicted"/>
<dbReference type="KEGG" id="cyp:PCC8801_0402"/>